<accession>A0A1T5AUS7</accession>
<protein>
    <recommendedName>
        <fullName evidence="3">DUF2147 domain-containing protein</fullName>
    </recommendedName>
</protein>
<evidence type="ECO:0000259" key="3">
    <source>
        <dbReference type="Pfam" id="PF09917"/>
    </source>
</evidence>
<feature type="compositionally biased region" description="Basic and acidic residues" evidence="1">
    <location>
        <begin position="57"/>
        <end position="76"/>
    </location>
</feature>
<dbReference type="InterPro" id="IPR019223">
    <property type="entry name" value="DUF2147"/>
</dbReference>
<feature type="domain" description="DUF2147" evidence="3">
    <location>
        <begin position="28"/>
        <end position="143"/>
    </location>
</feature>
<evidence type="ECO:0000256" key="1">
    <source>
        <dbReference type="SAM" id="MobiDB-lite"/>
    </source>
</evidence>
<sequence length="145" mass="16291">MMRRSLLFILLFVAFNQSFAQTKDAVVGKWLTSTGDAQIQIFPVGGKFSGKIVWLKKPNDSTGKPETDDKNPDKSLTKRPILGLEMLRGFSYSEEGVWEGGTIYDPKTGKTYSCKISMVDNNQIYVRGFVGISLLGRTETWSRVR</sequence>
<dbReference type="Pfam" id="PF09917">
    <property type="entry name" value="DUF2147"/>
    <property type="match status" value="1"/>
</dbReference>
<dbReference type="RefSeq" id="WP_317043737.1">
    <property type="nucleotide sequence ID" value="NZ_FUYR01000001.1"/>
</dbReference>
<name>A0A1T5AUS7_9SPHI</name>
<evidence type="ECO:0000256" key="2">
    <source>
        <dbReference type="SAM" id="SignalP"/>
    </source>
</evidence>
<dbReference type="PANTHER" id="PTHR36919:SF2">
    <property type="entry name" value="BLL6627 PROTEIN"/>
    <property type="match status" value="1"/>
</dbReference>
<dbReference type="Proteomes" id="UP000189981">
    <property type="component" value="Unassembled WGS sequence"/>
</dbReference>
<dbReference type="AlphaFoldDB" id="A0A1T5AUS7"/>
<organism evidence="4 5">
    <name type="scientific">Daejeonella lutea</name>
    <dbReference type="NCBI Taxonomy" id="572036"/>
    <lineage>
        <taxon>Bacteria</taxon>
        <taxon>Pseudomonadati</taxon>
        <taxon>Bacteroidota</taxon>
        <taxon>Sphingobacteriia</taxon>
        <taxon>Sphingobacteriales</taxon>
        <taxon>Sphingobacteriaceae</taxon>
        <taxon>Daejeonella</taxon>
    </lineage>
</organism>
<dbReference type="Gene3D" id="2.40.128.520">
    <property type="match status" value="1"/>
</dbReference>
<dbReference type="PANTHER" id="PTHR36919">
    <property type="entry name" value="BLR1215 PROTEIN"/>
    <property type="match status" value="1"/>
</dbReference>
<evidence type="ECO:0000313" key="4">
    <source>
        <dbReference type="EMBL" id="SKB38530.1"/>
    </source>
</evidence>
<proteinExistence type="predicted"/>
<keyword evidence="5" id="KW-1185">Reference proteome</keyword>
<gene>
    <name evidence="4" type="ORF">SAMN05661099_1032</name>
</gene>
<dbReference type="STRING" id="572036.SAMN05661099_1032"/>
<dbReference type="EMBL" id="FUYR01000001">
    <property type="protein sequence ID" value="SKB38530.1"/>
    <property type="molecule type" value="Genomic_DNA"/>
</dbReference>
<keyword evidence="2" id="KW-0732">Signal</keyword>
<reference evidence="5" key="1">
    <citation type="submission" date="2017-02" db="EMBL/GenBank/DDBJ databases">
        <authorList>
            <person name="Varghese N."/>
            <person name="Submissions S."/>
        </authorList>
    </citation>
    <scope>NUCLEOTIDE SEQUENCE [LARGE SCALE GENOMIC DNA]</scope>
    <source>
        <strain evidence="5">DSM 22385</strain>
    </source>
</reference>
<feature type="signal peptide" evidence="2">
    <location>
        <begin position="1"/>
        <end position="20"/>
    </location>
</feature>
<feature type="chain" id="PRO_5012414016" description="DUF2147 domain-containing protein" evidence="2">
    <location>
        <begin position="21"/>
        <end position="145"/>
    </location>
</feature>
<feature type="region of interest" description="Disordered" evidence="1">
    <location>
        <begin position="56"/>
        <end position="76"/>
    </location>
</feature>
<evidence type="ECO:0000313" key="5">
    <source>
        <dbReference type="Proteomes" id="UP000189981"/>
    </source>
</evidence>